<dbReference type="Gene3D" id="2.160.20.80">
    <property type="entry name" value="E3 ubiquitin-protein ligase SopA"/>
    <property type="match status" value="1"/>
</dbReference>
<gene>
    <name evidence="2" type="ORF">LITE_LOCUS31253</name>
</gene>
<keyword evidence="1" id="KW-0677">Repeat</keyword>
<organism evidence="2 3">
    <name type="scientific">Linum tenue</name>
    <dbReference type="NCBI Taxonomy" id="586396"/>
    <lineage>
        <taxon>Eukaryota</taxon>
        <taxon>Viridiplantae</taxon>
        <taxon>Streptophyta</taxon>
        <taxon>Embryophyta</taxon>
        <taxon>Tracheophyta</taxon>
        <taxon>Spermatophyta</taxon>
        <taxon>Magnoliopsida</taxon>
        <taxon>eudicotyledons</taxon>
        <taxon>Gunneridae</taxon>
        <taxon>Pentapetalae</taxon>
        <taxon>rosids</taxon>
        <taxon>fabids</taxon>
        <taxon>Malpighiales</taxon>
        <taxon>Linaceae</taxon>
        <taxon>Linum</taxon>
    </lineage>
</organism>
<dbReference type="AlphaFoldDB" id="A0AAV0N1X3"/>
<dbReference type="PANTHER" id="PTHR47485:SF1">
    <property type="entry name" value="THYLAKOID LUMENAL 17.4 KDA PROTEIN, CHLOROPLASTIC"/>
    <property type="match status" value="1"/>
</dbReference>
<evidence type="ECO:0008006" key="4">
    <source>
        <dbReference type="Google" id="ProtNLM"/>
    </source>
</evidence>
<accession>A0AAV0N1X3</accession>
<keyword evidence="3" id="KW-1185">Reference proteome</keyword>
<sequence length="290" mass="31269">MVFNCCGHDRGKKETAEPRENETRVVASSEWITNQLQLEEWTATASDRSSSFKDKPLTTLETNGELFPFRFRSLAPSRNRLWVCQLSTKRQLLALHHYPSAKFTCCCSSSSGNHGVGSRSGESPRLFGLKEANGVACGILAALAVTAAVASPVIAATQRLPPLSTEPNRCEKAYVGNTIGQANSVYDKPIDLRFCDYSNDKSNLKGKSLAAALMSGAKFDGADMTEVVMSKAYAVGASFQGVDFSNAVLDRVNFGKANLKGAIFRNTVLSGSTFEEAELADAVFEDTIIG</sequence>
<evidence type="ECO:0000313" key="2">
    <source>
        <dbReference type="EMBL" id="CAI0452520.1"/>
    </source>
</evidence>
<evidence type="ECO:0000256" key="1">
    <source>
        <dbReference type="ARBA" id="ARBA00022737"/>
    </source>
</evidence>
<dbReference type="EMBL" id="CAMGYJ010000007">
    <property type="protein sequence ID" value="CAI0452520.1"/>
    <property type="molecule type" value="Genomic_DNA"/>
</dbReference>
<evidence type="ECO:0000313" key="3">
    <source>
        <dbReference type="Proteomes" id="UP001154282"/>
    </source>
</evidence>
<dbReference type="InterPro" id="IPR001646">
    <property type="entry name" value="5peptide_repeat"/>
</dbReference>
<dbReference type="Proteomes" id="UP001154282">
    <property type="component" value="Unassembled WGS sequence"/>
</dbReference>
<reference evidence="2" key="1">
    <citation type="submission" date="2022-08" db="EMBL/GenBank/DDBJ databases">
        <authorList>
            <person name="Gutierrez-Valencia J."/>
        </authorList>
    </citation>
    <scope>NUCLEOTIDE SEQUENCE</scope>
</reference>
<proteinExistence type="predicted"/>
<name>A0AAV0N1X3_9ROSI</name>
<comment type="caution">
    <text evidence="2">The sequence shown here is derived from an EMBL/GenBank/DDBJ whole genome shotgun (WGS) entry which is preliminary data.</text>
</comment>
<dbReference type="PANTHER" id="PTHR47485">
    <property type="entry name" value="THYLAKOID LUMENAL 17.4 KDA PROTEIN, CHLOROPLASTIC"/>
    <property type="match status" value="1"/>
</dbReference>
<dbReference type="Pfam" id="PF00805">
    <property type="entry name" value="Pentapeptide"/>
    <property type="match status" value="1"/>
</dbReference>
<protein>
    <recommendedName>
        <fullName evidence="4">Thylakoid lumenal 17.4 kDa protein, chloroplastic</fullName>
    </recommendedName>
</protein>
<dbReference type="SUPFAM" id="SSF141571">
    <property type="entry name" value="Pentapeptide repeat-like"/>
    <property type="match status" value="1"/>
</dbReference>